<evidence type="ECO:0000313" key="6">
    <source>
        <dbReference type="Proteomes" id="UP001558353"/>
    </source>
</evidence>
<evidence type="ECO:0000256" key="3">
    <source>
        <dbReference type="ARBA" id="ARBA00022840"/>
    </source>
</evidence>
<name>A0ABV3UYF7_9CORY</name>
<dbReference type="CDD" id="cd03255">
    <property type="entry name" value="ABC_MJ0796_LolCDE_FtsE"/>
    <property type="match status" value="1"/>
</dbReference>
<keyword evidence="2" id="KW-0547">Nucleotide-binding</keyword>
<gene>
    <name evidence="5" type="ORF">VVR64_12115</name>
</gene>
<dbReference type="PANTHER" id="PTHR24220">
    <property type="entry name" value="IMPORT ATP-BINDING PROTEIN"/>
    <property type="match status" value="1"/>
</dbReference>
<dbReference type="InterPro" id="IPR017911">
    <property type="entry name" value="MacB-like_ATP-bd"/>
</dbReference>
<keyword evidence="3 5" id="KW-0067">ATP-binding</keyword>
<reference evidence="5 6" key="1">
    <citation type="journal article" date="2024" name="Fungal Genet. Biol.">
        <title>The porcine skin microbiome exhibits broad fungal antagonism.</title>
        <authorList>
            <person name="De La Cruz K.F."/>
            <person name="Townsend E.C."/>
            <person name="Alex Cheong J.Z."/>
            <person name="Salamzade R."/>
            <person name="Liu A."/>
            <person name="Sandstrom S."/>
            <person name="Davila E."/>
            <person name="Huang L."/>
            <person name="Xu K.H."/>
            <person name="Wu S.Y."/>
            <person name="Meudt J.J."/>
            <person name="Shanmuganayagam D."/>
            <person name="Gibson A.L.F."/>
            <person name="Kalan L.R."/>
        </authorList>
    </citation>
    <scope>NUCLEOTIDE SEQUENCE [LARGE SCALE GENOMIC DNA]</scope>
    <source>
        <strain evidence="5 6">LK2569</strain>
    </source>
</reference>
<dbReference type="InterPro" id="IPR003593">
    <property type="entry name" value="AAA+_ATPase"/>
</dbReference>
<comment type="caution">
    <text evidence="5">The sequence shown here is derived from an EMBL/GenBank/DDBJ whole genome shotgun (WGS) entry which is preliminary data.</text>
</comment>
<dbReference type="SMART" id="SM00382">
    <property type="entry name" value="AAA"/>
    <property type="match status" value="1"/>
</dbReference>
<dbReference type="PROSITE" id="PS00211">
    <property type="entry name" value="ABC_TRANSPORTER_1"/>
    <property type="match status" value="1"/>
</dbReference>
<dbReference type="Proteomes" id="UP001558353">
    <property type="component" value="Unassembled WGS sequence"/>
</dbReference>
<dbReference type="InterPro" id="IPR027417">
    <property type="entry name" value="P-loop_NTPase"/>
</dbReference>
<sequence>MNASAPPSTVLHLQDVTRTYQSGTSTLTALDRVTIGCRRGSWTAIMGPSGSGKSTLLNCAAGLDSPDSGRVLLDGRDIAGLSDDVLTRMRRTDIGFIFQQFNLVAALTAMQNVMLPLRLANRKDAGADAVDALTALGLGEHVQHKPRELSGGQQQRVAIARALATQPSILFADEPTGALDSASANKVLDVLRVLVDQQAQTILMVTHDPSAAARADHVAFLRDGRLVTTLNGANASQIAATLADLETVR</sequence>
<organism evidence="5 6">
    <name type="scientific">Corynebacterium xerosis</name>
    <dbReference type="NCBI Taxonomy" id="1725"/>
    <lineage>
        <taxon>Bacteria</taxon>
        <taxon>Bacillati</taxon>
        <taxon>Actinomycetota</taxon>
        <taxon>Actinomycetes</taxon>
        <taxon>Mycobacteriales</taxon>
        <taxon>Corynebacteriaceae</taxon>
        <taxon>Corynebacterium</taxon>
    </lineage>
</organism>
<keyword evidence="1" id="KW-0813">Transport</keyword>
<dbReference type="GO" id="GO:0005524">
    <property type="term" value="F:ATP binding"/>
    <property type="evidence" value="ECO:0007669"/>
    <property type="project" value="UniProtKB-KW"/>
</dbReference>
<keyword evidence="6" id="KW-1185">Reference proteome</keyword>
<protein>
    <submittedName>
        <fullName evidence="5">ABC transporter ATP-binding protein</fullName>
    </submittedName>
</protein>
<dbReference type="InterPro" id="IPR003439">
    <property type="entry name" value="ABC_transporter-like_ATP-bd"/>
</dbReference>
<dbReference type="Pfam" id="PF00005">
    <property type="entry name" value="ABC_tran"/>
    <property type="match status" value="1"/>
</dbReference>
<proteinExistence type="predicted"/>
<dbReference type="SUPFAM" id="SSF52540">
    <property type="entry name" value="P-loop containing nucleoside triphosphate hydrolases"/>
    <property type="match status" value="1"/>
</dbReference>
<feature type="domain" description="ABC transporter" evidence="4">
    <location>
        <begin position="11"/>
        <end position="248"/>
    </location>
</feature>
<evidence type="ECO:0000256" key="2">
    <source>
        <dbReference type="ARBA" id="ARBA00022741"/>
    </source>
</evidence>
<accession>A0ABV3UYF7</accession>
<dbReference type="PANTHER" id="PTHR24220:SF685">
    <property type="entry name" value="ABC TRANSPORTER RELATED"/>
    <property type="match status" value="1"/>
</dbReference>
<evidence type="ECO:0000256" key="1">
    <source>
        <dbReference type="ARBA" id="ARBA00022448"/>
    </source>
</evidence>
<dbReference type="InterPro" id="IPR017871">
    <property type="entry name" value="ABC_transporter-like_CS"/>
</dbReference>
<dbReference type="InterPro" id="IPR015854">
    <property type="entry name" value="ABC_transpr_LolD-like"/>
</dbReference>
<dbReference type="RefSeq" id="WP_368523037.1">
    <property type="nucleotide sequence ID" value="NZ_JAYWMA010000023.1"/>
</dbReference>
<evidence type="ECO:0000259" key="4">
    <source>
        <dbReference type="PROSITE" id="PS50893"/>
    </source>
</evidence>
<dbReference type="EMBL" id="JAYWMA010000023">
    <property type="protein sequence ID" value="MEX3529795.1"/>
    <property type="molecule type" value="Genomic_DNA"/>
</dbReference>
<evidence type="ECO:0000313" key="5">
    <source>
        <dbReference type="EMBL" id="MEX3529795.1"/>
    </source>
</evidence>
<dbReference type="PROSITE" id="PS50893">
    <property type="entry name" value="ABC_TRANSPORTER_2"/>
    <property type="match status" value="1"/>
</dbReference>
<dbReference type="Gene3D" id="3.40.50.300">
    <property type="entry name" value="P-loop containing nucleotide triphosphate hydrolases"/>
    <property type="match status" value="1"/>
</dbReference>